<dbReference type="Pfam" id="PF00990">
    <property type="entry name" value="GGDEF"/>
    <property type="match status" value="1"/>
</dbReference>
<dbReference type="SUPFAM" id="SSF55785">
    <property type="entry name" value="PYP-like sensor domain (PAS domain)"/>
    <property type="match status" value="1"/>
</dbReference>
<dbReference type="CDD" id="cd01949">
    <property type="entry name" value="GGDEF"/>
    <property type="match status" value="1"/>
</dbReference>
<dbReference type="SMART" id="SM00267">
    <property type="entry name" value="GGDEF"/>
    <property type="match status" value="1"/>
</dbReference>
<dbReference type="Gene3D" id="3.30.70.270">
    <property type="match status" value="1"/>
</dbReference>
<evidence type="ECO:0000313" key="6">
    <source>
        <dbReference type="Proteomes" id="UP001148125"/>
    </source>
</evidence>
<feature type="domain" description="GGDEF" evidence="4">
    <location>
        <begin position="168"/>
        <end position="301"/>
    </location>
</feature>
<dbReference type="InterPro" id="IPR000014">
    <property type="entry name" value="PAS"/>
</dbReference>
<dbReference type="NCBIfam" id="TIGR00254">
    <property type="entry name" value="GGDEF"/>
    <property type="match status" value="1"/>
</dbReference>
<dbReference type="RefSeq" id="WP_275119340.1">
    <property type="nucleotide sequence ID" value="NZ_JAOTPO010000010.1"/>
</dbReference>
<dbReference type="Pfam" id="PF13426">
    <property type="entry name" value="PAS_9"/>
    <property type="match status" value="1"/>
</dbReference>
<dbReference type="PROSITE" id="PS50887">
    <property type="entry name" value="GGDEF"/>
    <property type="match status" value="1"/>
</dbReference>
<evidence type="ECO:0000259" key="1">
    <source>
        <dbReference type="PROSITE" id="PS50112"/>
    </source>
</evidence>
<dbReference type="InterPro" id="IPR052155">
    <property type="entry name" value="Biofilm_reg_signaling"/>
</dbReference>
<dbReference type="InterPro" id="IPR001610">
    <property type="entry name" value="PAC"/>
</dbReference>
<dbReference type="Gene3D" id="3.30.450.20">
    <property type="entry name" value="PAS domain"/>
    <property type="match status" value="1"/>
</dbReference>
<dbReference type="InterPro" id="IPR029787">
    <property type="entry name" value="Nucleotide_cyclase"/>
</dbReference>
<dbReference type="SMART" id="SM00052">
    <property type="entry name" value="EAL"/>
    <property type="match status" value="1"/>
</dbReference>
<dbReference type="InterPro" id="IPR000700">
    <property type="entry name" value="PAS-assoc_C"/>
</dbReference>
<comment type="caution">
    <text evidence="5">The sequence shown here is derived from an EMBL/GenBank/DDBJ whole genome shotgun (WGS) entry which is preliminary data.</text>
</comment>
<dbReference type="SUPFAM" id="SSF141868">
    <property type="entry name" value="EAL domain-like"/>
    <property type="match status" value="1"/>
</dbReference>
<dbReference type="InterPro" id="IPR043128">
    <property type="entry name" value="Rev_trsase/Diguanyl_cyclase"/>
</dbReference>
<evidence type="ECO:0000259" key="3">
    <source>
        <dbReference type="PROSITE" id="PS50883"/>
    </source>
</evidence>
<feature type="domain" description="PAC" evidence="2">
    <location>
        <begin position="82"/>
        <end position="136"/>
    </location>
</feature>
<dbReference type="InterPro" id="IPR000160">
    <property type="entry name" value="GGDEF_dom"/>
</dbReference>
<feature type="domain" description="PAS" evidence="1">
    <location>
        <begin position="11"/>
        <end position="57"/>
    </location>
</feature>
<evidence type="ECO:0000259" key="4">
    <source>
        <dbReference type="PROSITE" id="PS50887"/>
    </source>
</evidence>
<dbReference type="CDD" id="cd00130">
    <property type="entry name" value="PAS"/>
    <property type="match status" value="1"/>
</dbReference>
<feature type="domain" description="EAL" evidence="3">
    <location>
        <begin position="310"/>
        <end position="565"/>
    </location>
</feature>
<evidence type="ECO:0000313" key="5">
    <source>
        <dbReference type="EMBL" id="MDE5414736.1"/>
    </source>
</evidence>
<organism evidence="5 6">
    <name type="scientific">Alkalihalobacterium chitinilyticum</name>
    <dbReference type="NCBI Taxonomy" id="2980103"/>
    <lineage>
        <taxon>Bacteria</taxon>
        <taxon>Bacillati</taxon>
        <taxon>Bacillota</taxon>
        <taxon>Bacilli</taxon>
        <taxon>Bacillales</taxon>
        <taxon>Bacillaceae</taxon>
        <taxon>Alkalihalobacterium</taxon>
    </lineage>
</organism>
<dbReference type="PANTHER" id="PTHR44757">
    <property type="entry name" value="DIGUANYLATE CYCLASE DGCP"/>
    <property type="match status" value="1"/>
</dbReference>
<accession>A0ABT5VHS2</accession>
<sequence>MKPILEKFSKDHRNVWHLLNHMNDGLMITDHNQSIVAVNPSFEKITGYTFEEVAHKNPRFLQSGQTSRSVFNEMWEKIRTDGTWTGELINKRKNGERFWSFITITHIKKEREEDCFYIGMMRDITERKQAEKQITHLAYHDALTQLPNRILFKKQLKEALLHAKYNREKFAVLFLDLDHFKKVNDSLGHHIGDQLLQQISTRLQHIVGTDGMVSRFGGDEFTILLHPLKDKLEAYRKVKRIVQSFQAPVECSGERIYTNTSIGLSFYPEHGLDFHALLKNADSAMYRAKEEGRGQFREYTTAMDEETRGRLQLERELRIAIQKQEFEVYYQLQVNVENNKPYGIEALVRWNHPKKGILSPHAFLPAAEETGLIVKIDDWVLRTACLQTKKWHDEGFGDLVISVNISKKQFDRADFVERVKQIIEETGINPHLLSLEITENMAITQIQEAVEKLIQLKKIGVQLSLDDFGTGYSSLSQLKNIPIDTLKIDKSFIQDTNSQNQENLALVKLIIAMAKSLNFSVICEGVETEEQLHLIQTEGCHHAQGYLFSKPLNYEKCGSIMQSMNENVKVV</sequence>
<keyword evidence="6" id="KW-1185">Reference proteome</keyword>
<evidence type="ECO:0000259" key="2">
    <source>
        <dbReference type="PROSITE" id="PS50113"/>
    </source>
</evidence>
<dbReference type="SUPFAM" id="SSF55073">
    <property type="entry name" value="Nucleotide cyclase"/>
    <property type="match status" value="1"/>
</dbReference>
<dbReference type="PROSITE" id="PS50883">
    <property type="entry name" value="EAL"/>
    <property type="match status" value="1"/>
</dbReference>
<dbReference type="NCBIfam" id="TIGR00229">
    <property type="entry name" value="sensory_box"/>
    <property type="match status" value="1"/>
</dbReference>
<dbReference type="PANTHER" id="PTHR44757:SF2">
    <property type="entry name" value="BIOFILM ARCHITECTURE MAINTENANCE PROTEIN MBAA"/>
    <property type="match status" value="1"/>
</dbReference>
<dbReference type="PROSITE" id="PS50112">
    <property type="entry name" value="PAS"/>
    <property type="match status" value="1"/>
</dbReference>
<dbReference type="Pfam" id="PF00563">
    <property type="entry name" value="EAL"/>
    <property type="match status" value="1"/>
</dbReference>
<dbReference type="CDD" id="cd01948">
    <property type="entry name" value="EAL"/>
    <property type="match status" value="1"/>
</dbReference>
<reference evidence="5" key="1">
    <citation type="submission" date="2024-05" db="EMBL/GenBank/DDBJ databases">
        <title>Alkalihalobacillus sp. strain MEB203 novel alkaliphilic bacterium from Lonar Lake, India.</title>
        <authorList>
            <person name="Joshi A."/>
            <person name="Thite S."/>
            <person name="Mengade P."/>
        </authorList>
    </citation>
    <scope>NUCLEOTIDE SEQUENCE</scope>
    <source>
        <strain evidence="5">MEB 203</strain>
    </source>
</reference>
<dbReference type="SMART" id="SM00086">
    <property type="entry name" value="PAC"/>
    <property type="match status" value="1"/>
</dbReference>
<dbReference type="Gene3D" id="3.20.20.450">
    <property type="entry name" value="EAL domain"/>
    <property type="match status" value="1"/>
</dbReference>
<dbReference type="PROSITE" id="PS50113">
    <property type="entry name" value="PAC"/>
    <property type="match status" value="1"/>
</dbReference>
<protein>
    <submittedName>
        <fullName evidence="5">EAL domain-containing protein</fullName>
    </submittedName>
</protein>
<dbReference type="Proteomes" id="UP001148125">
    <property type="component" value="Unassembled WGS sequence"/>
</dbReference>
<name>A0ABT5VHS2_9BACI</name>
<dbReference type="EMBL" id="JAOTPO010000010">
    <property type="protein sequence ID" value="MDE5414736.1"/>
    <property type="molecule type" value="Genomic_DNA"/>
</dbReference>
<proteinExistence type="predicted"/>
<gene>
    <name evidence="5" type="ORF">N7Z68_15255</name>
</gene>
<dbReference type="InterPro" id="IPR035965">
    <property type="entry name" value="PAS-like_dom_sf"/>
</dbReference>
<dbReference type="InterPro" id="IPR035919">
    <property type="entry name" value="EAL_sf"/>
</dbReference>
<dbReference type="InterPro" id="IPR001633">
    <property type="entry name" value="EAL_dom"/>
</dbReference>